<feature type="transmembrane region" description="Helical" evidence="7">
    <location>
        <begin position="662"/>
        <end position="681"/>
    </location>
</feature>
<evidence type="ECO:0000256" key="7">
    <source>
        <dbReference type="SAM" id="Phobius"/>
    </source>
</evidence>
<protein>
    <submittedName>
        <fullName evidence="9">MMPL family transporter</fullName>
    </submittedName>
</protein>
<comment type="subcellular location">
    <subcellularLocation>
        <location evidence="1">Cell membrane</location>
        <topology evidence="1">Multi-pass membrane protein</topology>
    </subcellularLocation>
</comment>
<feature type="transmembrane region" description="Helical" evidence="7">
    <location>
        <begin position="553"/>
        <end position="573"/>
    </location>
</feature>
<feature type="transmembrane region" description="Helical" evidence="7">
    <location>
        <begin position="204"/>
        <end position="237"/>
    </location>
</feature>
<evidence type="ECO:0000256" key="1">
    <source>
        <dbReference type="ARBA" id="ARBA00004651"/>
    </source>
</evidence>
<reference evidence="10" key="1">
    <citation type="journal article" date="2019" name="Int. J. Syst. Evol. Microbiol.">
        <title>The Global Catalogue of Microorganisms (GCM) 10K type strain sequencing project: providing services to taxonomists for standard genome sequencing and annotation.</title>
        <authorList>
            <consortium name="The Broad Institute Genomics Platform"/>
            <consortium name="The Broad Institute Genome Sequencing Center for Infectious Disease"/>
            <person name="Wu L."/>
            <person name="Ma J."/>
        </authorList>
    </citation>
    <scope>NUCLEOTIDE SEQUENCE [LARGE SCALE GENOMIC DNA]</scope>
    <source>
        <strain evidence="10">JCM 17017</strain>
    </source>
</reference>
<organism evidence="9 10">
    <name type="scientific">Amycolatopsis tucumanensis</name>
    <dbReference type="NCBI Taxonomy" id="401106"/>
    <lineage>
        <taxon>Bacteria</taxon>
        <taxon>Bacillati</taxon>
        <taxon>Actinomycetota</taxon>
        <taxon>Actinomycetes</taxon>
        <taxon>Pseudonocardiales</taxon>
        <taxon>Pseudonocardiaceae</taxon>
        <taxon>Amycolatopsis</taxon>
    </lineage>
</organism>
<feature type="transmembrane region" description="Helical" evidence="7">
    <location>
        <begin position="580"/>
        <end position="598"/>
    </location>
</feature>
<evidence type="ECO:0000313" key="9">
    <source>
        <dbReference type="EMBL" id="GAA3798950.1"/>
    </source>
</evidence>
<evidence type="ECO:0000256" key="3">
    <source>
        <dbReference type="ARBA" id="ARBA00022475"/>
    </source>
</evidence>
<comment type="similarity">
    <text evidence="2">Belongs to the resistance-nodulation-cell division (RND) (TC 2.A.6) family. MmpL subfamily.</text>
</comment>
<feature type="transmembrane region" description="Helical" evidence="7">
    <location>
        <begin position="249"/>
        <end position="271"/>
    </location>
</feature>
<name>A0ABP7HLS9_9PSEU</name>
<dbReference type="PANTHER" id="PTHR33406:SF11">
    <property type="entry name" value="MEMBRANE PROTEIN SCO6666-RELATED"/>
    <property type="match status" value="1"/>
</dbReference>
<dbReference type="InterPro" id="IPR050545">
    <property type="entry name" value="Mycobact_MmpL"/>
</dbReference>
<evidence type="ECO:0000256" key="5">
    <source>
        <dbReference type="ARBA" id="ARBA00022989"/>
    </source>
</evidence>
<feature type="transmembrane region" description="Helical" evidence="7">
    <location>
        <begin position="388"/>
        <end position="410"/>
    </location>
</feature>
<evidence type="ECO:0000259" key="8">
    <source>
        <dbReference type="PROSITE" id="PS50156"/>
    </source>
</evidence>
<dbReference type="PROSITE" id="PS50156">
    <property type="entry name" value="SSD"/>
    <property type="match status" value="1"/>
</dbReference>
<dbReference type="InterPro" id="IPR000731">
    <property type="entry name" value="SSD"/>
</dbReference>
<keyword evidence="10" id="KW-1185">Reference proteome</keyword>
<dbReference type="Proteomes" id="UP001501624">
    <property type="component" value="Unassembled WGS sequence"/>
</dbReference>
<dbReference type="Gene3D" id="1.20.1640.10">
    <property type="entry name" value="Multidrug efflux transporter AcrB transmembrane domain"/>
    <property type="match status" value="2"/>
</dbReference>
<feature type="transmembrane region" description="Helical" evidence="7">
    <location>
        <begin position="618"/>
        <end position="641"/>
    </location>
</feature>
<keyword evidence="5 7" id="KW-1133">Transmembrane helix</keyword>
<keyword evidence="3" id="KW-1003">Cell membrane</keyword>
<keyword evidence="4 7" id="KW-0812">Transmembrane</keyword>
<comment type="caution">
    <text evidence="9">The sequence shown here is derived from an EMBL/GenBank/DDBJ whole genome shotgun (WGS) entry which is preliminary data.</text>
</comment>
<dbReference type="Pfam" id="PF03176">
    <property type="entry name" value="MMPL"/>
    <property type="match status" value="2"/>
</dbReference>
<keyword evidence="6 7" id="KW-0472">Membrane</keyword>
<dbReference type="InterPro" id="IPR004869">
    <property type="entry name" value="MMPL_dom"/>
</dbReference>
<dbReference type="PANTHER" id="PTHR33406">
    <property type="entry name" value="MEMBRANE PROTEIN MJ1562-RELATED"/>
    <property type="match status" value="1"/>
</dbReference>
<gene>
    <name evidence="9" type="ORF">GCM10022380_15250</name>
</gene>
<evidence type="ECO:0000256" key="6">
    <source>
        <dbReference type="ARBA" id="ARBA00023136"/>
    </source>
</evidence>
<evidence type="ECO:0000313" key="10">
    <source>
        <dbReference type="Proteomes" id="UP001501624"/>
    </source>
</evidence>
<proteinExistence type="inferred from homology"/>
<feature type="transmembrane region" description="Helical" evidence="7">
    <location>
        <begin position="328"/>
        <end position="352"/>
    </location>
</feature>
<evidence type="ECO:0000256" key="4">
    <source>
        <dbReference type="ARBA" id="ARBA00022692"/>
    </source>
</evidence>
<evidence type="ECO:0000256" key="2">
    <source>
        <dbReference type="ARBA" id="ARBA00010157"/>
    </source>
</evidence>
<feature type="domain" description="SSD" evidence="8">
    <location>
        <begin position="220"/>
        <end position="351"/>
    </location>
</feature>
<dbReference type="SUPFAM" id="SSF82866">
    <property type="entry name" value="Multidrug efflux transporter AcrB transmembrane domain"/>
    <property type="match status" value="2"/>
</dbReference>
<feature type="transmembrane region" description="Helical" evidence="7">
    <location>
        <begin position="687"/>
        <end position="710"/>
    </location>
</feature>
<accession>A0ABP7HLS9</accession>
<feature type="transmembrane region" description="Helical" evidence="7">
    <location>
        <begin position="40"/>
        <end position="60"/>
    </location>
</feature>
<sequence length="749" mass="77053">MLTPVHIGGKLTGAKFAPVNIRGVPMFARLGRFAADHARLVLVVAGVLLAGAAVLGMTAFGKLQSQGFDDPGSDSSRAAALAEQHFGGADNLLFLVQARDGTVDDPATRAAGAELTGRLAADPALESVTSYWATGAPPLRADDGRSALIVTQPADTDADAVEAIVDRYQGENGPVTVTAGGGAVVGLDINDQVSRDLLIAEMIAVPIILVLLFLVFGSVVAALLPLVVGGIAVLGTFAELSVFGSLTDVSVFAINLTTALGLGLGIDYALLMVSRFREELATGADTRTAVIRTVASAGRTISFSAATVAVALAALLLFPQYFLRSFAYAGIGVIVIAMLAAVVVLPALLTVLGPRVNAGRLPWTRGRAPSTVSAFWGRVAAFAMKRPALAAVPVLVVLVAAATPLLGVQFGTPDERVLPETASSRVVGDELRAAYPANDSRAIEVIALGTPDPATIAGYAGRLSELDGVAHVTSSAGGFSQGRADGPANPALGAPGAQKLSVVTTADSRSAEAEAVVAEVRALPAPPGLEVAVGGDAAALVDSKDAIGSRLPLAAGLIAVTTFILLFLFTGSVLQPLRALLFNLLSLSATMGVMVLVFQEGFAAGFLGFTPLPLDTSMLMLLFCIAFGLSMDYEVFVVSRIKEAHDHGLGPREAVVHGLSRTGRIVSAAALLLAVSVFAFGTSGVSFIQMFGIGTGLAILIDATLVRGVLLPAGMRLLGRYTWWAPEPLRRLHDRVGVSESAKQPAAVR</sequence>
<feature type="transmembrane region" description="Helical" evidence="7">
    <location>
        <begin position="301"/>
        <end position="322"/>
    </location>
</feature>
<dbReference type="EMBL" id="BAABCM010000001">
    <property type="protein sequence ID" value="GAA3798950.1"/>
    <property type="molecule type" value="Genomic_DNA"/>
</dbReference>